<dbReference type="Proteomes" id="UP001055811">
    <property type="component" value="Linkage Group LG03"/>
</dbReference>
<reference evidence="2" key="1">
    <citation type="journal article" date="2022" name="Mol. Ecol. Resour.">
        <title>The genomes of chicory, endive, great burdock and yacon provide insights into Asteraceae palaeo-polyploidization history and plant inulin production.</title>
        <authorList>
            <person name="Fan W."/>
            <person name="Wang S."/>
            <person name="Wang H."/>
            <person name="Wang A."/>
            <person name="Jiang F."/>
            <person name="Liu H."/>
            <person name="Zhao H."/>
            <person name="Xu D."/>
            <person name="Zhang Y."/>
        </authorList>
    </citation>
    <scope>NUCLEOTIDE SEQUENCE [LARGE SCALE GENOMIC DNA]</scope>
    <source>
        <strain evidence="2">cv. Punajuju</strain>
    </source>
</reference>
<organism evidence="1 2">
    <name type="scientific">Cichorium intybus</name>
    <name type="common">Chicory</name>
    <dbReference type="NCBI Taxonomy" id="13427"/>
    <lineage>
        <taxon>Eukaryota</taxon>
        <taxon>Viridiplantae</taxon>
        <taxon>Streptophyta</taxon>
        <taxon>Embryophyta</taxon>
        <taxon>Tracheophyta</taxon>
        <taxon>Spermatophyta</taxon>
        <taxon>Magnoliopsida</taxon>
        <taxon>eudicotyledons</taxon>
        <taxon>Gunneridae</taxon>
        <taxon>Pentapetalae</taxon>
        <taxon>asterids</taxon>
        <taxon>campanulids</taxon>
        <taxon>Asterales</taxon>
        <taxon>Asteraceae</taxon>
        <taxon>Cichorioideae</taxon>
        <taxon>Cichorieae</taxon>
        <taxon>Cichoriinae</taxon>
        <taxon>Cichorium</taxon>
    </lineage>
</organism>
<proteinExistence type="predicted"/>
<dbReference type="EMBL" id="CM042011">
    <property type="protein sequence ID" value="KAI3764331.1"/>
    <property type="molecule type" value="Genomic_DNA"/>
</dbReference>
<evidence type="ECO:0000313" key="1">
    <source>
        <dbReference type="EMBL" id="KAI3764331.1"/>
    </source>
</evidence>
<evidence type="ECO:0000313" key="2">
    <source>
        <dbReference type="Proteomes" id="UP001055811"/>
    </source>
</evidence>
<gene>
    <name evidence="1" type="ORF">L2E82_14338</name>
</gene>
<keyword evidence="2" id="KW-1185">Reference proteome</keyword>
<name>A0ACB9F044_CICIN</name>
<protein>
    <submittedName>
        <fullName evidence="1">Uncharacterized protein</fullName>
    </submittedName>
</protein>
<sequence>MYCNNFGNGSVGAGARIEPNYVEKDPEGRYIRYRDVLGQGGFKKVYKAFDQIDGIEVAWSQVNIKNLLQSPEDLEKLYFEVQLLNSLKHKSIIKLFDSWIDTENKTLNMITELFTSGNLREYTKKHKSVDMNVIKKWARQILNGLEYLHSQNPPVIHRDIKCDNIFINGNHGEIKIGDLGLATVLQQPTAKTVIGTAGFMAPEIYKEEYNELVDIYAFGMCMLEMVTFEYPYSECKTEAQIHQKSVAGIKPASLEKVSDPEVKEFIEKCLLPANQRLSARELLKDSFLEQNSLKKLKLNPLPRSLSHFSTESRTVVELCEVHEENEFRLKGTKNDRNSVSLTMRITYPSGRVSNIHFLFYVNTDTALSVAREMVDQLELPTHHICFIADFITDSITRILPTWQPSPYGGDIPCFAHLKEVSTGMALTRSRSFLSLCESEKIMANVELKATESWYKRWCKEMKKMRRGVETTRMRDIMT</sequence>
<reference evidence="1 2" key="2">
    <citation type="journal article" date="2022" name="Mol. Ecol. Resour.">
        <title>The genomes of chicory, endive, great burdock and yacon provide insights into Asteraceae paleo-polyploidization history and plant inulin production.</title>
        <authorList>
            <person name="Fan W."/>
            <person name="Wang S."/>
            <person name="Wang H."/>
            <person name="Wang A."/>
            <person name="Jiang F."/>
            <person name="Liu H."/>
            <person name="Zhao H."/>
            <person name="Xu D."/>
            <person name="Zhang Y."/>
        </authorList>
    </citation>
    <scope>NUCLEOTIDE SEQUENCE [LARGE SCALE GENOMIC DNA]</scope>
    <source>
        <strain evidence="2">cv. Punajuju</strain>
        <tissue evidence="1">Leaves</tissue>
    </source>
</reference>
<comment type="caution">
    <text evidence="1">The sequence shown here is derived from an EMBL/GenBank/DDBJ whole genome shotgun (WGS) entry which is preliminary data.</text>
</comment>
<accession>A0ACB9F044</accession>